<comment type="similarity">
    <text evidence="2 6">Belongs to the sodium:solute symporter (SSF) (TC 2.A.21) family.</text>
</comment>
<sequence>MWYWCADQVIVQRVLASKNYAHAKASCVVAGYLKLLPMFLMVLPGMAARVLFPDDVACVVPEICEKVCGSREGCTNIAYPKIVIELLPAGKSNSDAPSS</sequence>
<evidence type="ECO:0000256" key="3">
    <source>
        <dbReference type="ARBA" id="ARBA00022692"/>
    </source>
</evidence>
<keyword evidence="3" id="KW-0812">Transmembrane</keyword>
<dbReference type="OrthoDB" id="6132759at2759"/>
<evidence type="ECO:0000256" key="4">
    <source>
        <dbReference type="ARBA" id="ARBA00022989"/>
    </source>
</evidence>
<dbReference type="Gene3D" id="1.20.1730.10">
    <property type="entry name" value="Sodium/glucose cotransporter"/>
    <property type="match status" value="1"/>
</dbReference>
<dbReference type="Pfam" id="PF00474">
    <property type="entry name" value="SSF"/>
    <property type="match status" value="1"/>
</dbReference>
<comment type="subcellular location">
    <subcellularLocation>
        <location evidence="1">Membrane</location>
        <topology evidence="1">Multi-pass membrane protein</topology>
    </subcellularLocation>
</comment>
<dbReference type="EMBL" id="BDGG01000008">
    <property type="protein sequence ID" value="GAV02437.1"/>
    <property type="molecule type" value="Genomic_DNA"/>
</dbReference>
<dbReference type="InterPro" id="IPR001734">
    <property type="entry name" value="Na/solute_symporter"/>
</dbReference>
<evidence type="ECO:0000256" key="6">
    <source>
        <dbReference type="RuleBase" id="RU362091"/>
    </source>
</evidence>
<accession>A0A1D1VLE1</accession>
<dbReference type="PANTHER" id="PTHR11819">
    <property type="entry name" value="SOLUTE CARRIER FAMILY 5"/>
    <property type="match status" value="1"/>
</dbReference>
<evidence type="ECO:0000256" key="5">
    <source>
        <dbReference type="ARBA" id="ARBA00023136"/>
    </source>
</evidence>
<organism evidence="7 8">
    <name type="scientific">Ramazzottius varieornatus</name>
    <name type="common">Water bear</name>
    <name type="synonym">Tardigrade</name>
    <dbReference type="NCBI Taxonomy" id="947166"/>
    <lineage>
        <taxon>Eukaryota</taxon>
        <taxon>Metazoa</taxon>
        <taxon>Ecdysozoa</taxon>
        <taxon>Tardigrada</taxon>
        <taxon>Eutardigrada</taxon>
        <taxon>Parachela</taxon>
        <taxon>Hypsibioidea</taxon>
        <taxon>Ramazzottiidae</taxon>
        <taxon>Ramazzottius</taxon>
    </lineage>
</organism>
<reference evidence="7 8" key="1">
    <citation type="journal article" date="2016" name="Nat. Commun.">
        <title>Extremotolerant tardigrade genome and improved radiotolerance of human cultured cells by tardigrade-unique protein.</title>
        <authorList>
            <person name="Hashimoto T."/>
            <person name="Horikawa D.D."/>
            <person name="Saito Y."/>
            <person name="Kuwahara H."/>
            <person name="Kozuka-Hata H."/>
            <person name="Shin-I T."/>
            <person name="Minakuchi Y."/>
            <person name="Ohishi K."/>
            <person name="Motoyama A."/>
            <person name="Aizu T."/>
            <person name="Enomoto A."/>
            <person name="Kondo K."/>
            <person name="Tanaka S."/>
            <person name="Hara Y."/>
            <person name="Koshikawa S."/>
            <person name="Sagara H."/>
            <person name="Miura T."/>
            <person name="Yokobori S."/>
            <person name="Miyagawa K."/>
            <person name="Suzuki Y."/>
            <person name="Kubo T."/>
            <person name="Oyama M."/>
            <person name="Kohara Y."/>
            <person name="Fujiyama A."/>
            <person name="Arakawa K."/>
            <person name="Katayama T."/>
            <person name="Toyoda A."/>
            <person name="Kunieda T."/>
        </authorList>
    </citation>
    <scope>NUCLEOTIDE SEQUENCE [LARGE SCALE GENOMIC DNA]</scope>
    <source>
        <strain evidence="7 8">YOKOZUNA-1</strain>
    </source>
</reference>
<evidence type="ECO:0000313" key="7">
    <source>
        <dbReference type="EMBL" id="GAV02437.1"/>
    </source>
</evidence>
<name>A0A1D1VLE1_RAMVA</name>
<evidence type="ECO:0000313" key="8">
    <source>
        <dbReference type="Proteomes" id="UP000186922"/>
    </source>
</evidence>
<dbReference type="STRING" id="947166.A0A1D1VLE1"/>
<evidence type="ECO:0000256" key="1">
    <source>
        <dbReference type="ARBA" id="ARBA00004141"/>
    </source>
</evidence>
<comment type="caution">
    <text evidence="7">The sequence shown here is derived from an EMBL/GenBank/DDBJ whole genome shotgun (WGS) entry which is preliminary data.</text>
</comment>
<protein>
    <submittedName>
        <fullName evidence="7">Uncharacterized protein</fullName>
    </submittedName>
</protein>
<keyword evidence="4" id="KW-1133">Transmembrane helix</keyword>
<dbReference type="PANTHER" id="PTHR11819:SF195">
    <property type="entry name" value="SODIUM_GLUCOSE COTRANSPORTER 4"/>
    <property type="match status" value="1"/>
</dbReference>
<dbReference type="Proteomes" id="UP000186922">
    <property type="component" value="Unassembled WGS sequence"/>
</dbReference>
<evidence type="ECO:0000256" key="2">
    <source>
        <dbReference type="ARBA" id="ARBA00006434"/>
    </source>
</evidence>
<gene>
    <name evidence="7" type="primary">RvY_13004</name>
    <name evidence="7" type="synonym">RvY_13004.3</name>
    <name evidence="7" type="ORF">RvY_13004-3</name>
</gene>
<dbReference type="AlphaFoldDB" id="A0A1D1VLE1"/>
<dbReference type="GO" id="GO:0005886">
    <property type="term" value="C:plasma membrane"/>
    <property type="evidence" value="ECO:0007669"/>
    <property type="project" value="TreeGrafter"/>
</dbReference>
<dbReference type="GO" id="GO:0005412">
    <property type="term" value="F:D-glucose:sodium symporter activity"/>
    <property type="evidence" value="ECO:0007669"/>
    <property type="project" value="TreeGrafter"/>
</dbReference>
<keyword evidence="8" id="KW-1185">Reference proteome</keyword>
<keyword evidence="5" id="KW-0472">Membrane</keyword>
<dbReference type="InterPro" id="IPR038377">
    <property type="entry name" value="Na/Glc_symporter_sf"/>
</dbReference>
<proteinExistence type="inferred from homology"/>
<dbReference type="PROSITE" id="PS50283">
    <property type="entry name" value="NA_SOLUT_SYMP_3"/>
    <property type="match status" value="1"/>
</dbReference>